<dbReference type="EMBL" id="KZ820470">
    <property type="protein sequence ID" value="PWN47308.1"/>
    <property type="molecule type" value="Genomic_DNA"/>
</dbReference>
<organism evidence="1 2">
    <name type="scientific">Violaceomyces palustris</name>
    <dbReference type="NCBI Taxonomy" id="1673888"/>
    <lineage>
        <taxon>Eukaryota</taxon>
        <taxon>Fungi</taxon>
        <taxon>Dikarya</taxon>
        <taxon>Basidiomycota</taxon>
        <taxon>Ustilaginomycotina</taxon>
        <taxon>Ustilaginomycetes</taxon>
        <taxon>Violaceomycetales</taxon>
        <taxon>Violaceomycetaceae</taxon>
        <taxon>Violaceomyces</taxon>
    </lineage>
</organism>
<protein>
    <submittedName>
        <fullName evidence="1">Uncharacterized protein</fullName>
    </submittedName>
</protein>
<dbReference type="Proteomes" id="UP000245626">
    <property type="component" value="Unassembled WGS sequence"/>
</dbReference>
<keyword evidence="2" id="KW-1185">Reference proteome</keyword>
<evidence type="ECO:0000313" key="2">
    <source>
        <dbReference type="Proteomes" id="UP000245626"/>
    </source>
</evidence>
<proteinExistence type="predicted"/>
<reference evidence="1 2" key="1">
    <citation type="journal article" date="2018" name="Mol. Biol. Evol.">
        <title>Broad Genomic Sampling Reveals a Smut Pathogenic Ancestry of the Fungal Clade Ustilaginomycotina.</title>
        <authorList>
            <person name="Kijpornyongpan T."/>
            <person name="Mondo S.J."/>
            <person name="Barry K."/>
            <person name="Sandor L."/>
            <person name="Lee J."/>
            <person name="Lipzen A."/>
            <person name="Pangilinan J."/>
            <person name="LaButti K."/>
            <person name="Hainaut M."/>
            <person name="Henrissat B."/>
            <person name="Grigoriev I.V."/>
            <person name="Spatafora J.W."/>
            <person name="Aime M.C."/>
        </authorList>
    </citation>
    <scope>NUCLEOTIDE SEQUENCE [LARGE SCALE GENOMIC DNA]</scope>
    <source>
        <strain evidence="1 2">SA 807</strain>
    </source>
</reference>
<name>A0ACD0NND1_9BASI</name>
<sequence>MGRYNDPDVRYQPTPLATHPSIQAHPSSHRTLGTPSTPTIHHVTYVHTQSVSPRLSRSSSLSPYPHPHHAALPLSHSDSSSGCSSRFLDSGEDHRRTFTERIQT</sequence>
<evidence type="ECO:0000313" key="1">
    <source>
        <dbReference type="EMBL" id="PWN47308.1"/>
    </source>
</evidence>
<gene>
    <name evidence="1" type="ORF">IE53DRAFT_390562</name>
</gene>
<accession>A0ACD0NND1</accession>